<sequence>MLALCTILMVLDLALGGASDEVTCPDVSSVDQKTELFNELVRARYKVKLNGSMSTVTDTMKDAILQTYLGNLAKVAKGFRVDGLNCNIKRCVLGIRTKKRPISEFVAEYLSALRKHKTGMRVHLASMRKVGCTCLSGNRFVCAFRRAARST</sequence>
<dbReference type="EMBL" id="CATQJL010000001">
    <property type="protein sequence ID" value="CAJ0591374.1"/>
    <property type="molecule type" value="Genomic_DNA"/>
</dbReference>
<evidence type="ECO:0000313" key="2">
    <source>
        <dbReference type="EMBL" id="CAJ0591374.1"/>
    </source>
</evidence>
<feature type="chain" id="PRO_5041334798" description="Secreted protein" evidence="1">
    <location>
        <begin position="17"/>
        <end position="151"/>
    </location>
</feature>
<keyword evidence="3" id="KW-1185">Reference proteome</keyword>
<evidence type="ECO:0000256" key="1">
    <source>
        <dbReference type="SAM" id="SignalP"/>
    </source>
</evidence>
<keyword evidence="1" id="KW-0732">Signal</keyword>
<feature type="signal peptide" evidence="1">
    <location>
        <begin position="1"/>
        <end position="16"/>
    </location>
</feature>
<organism evidence="2 3">
    <name type="scientific">Cylicocyclus nassatus</name>
    <name type="common">Nematode worm</name>
    <dbReference type="NCBI Taxonomy" id="53992"/>
    <lineage>
        <taxon>Eukaryota</taxon>
        <taxon>Metazoa</taxon>
        <taxon>Ecdysozoa</taxon>
        <taxon>Nematoda</taxon>
        <taxon>Chromadorea</taxon>
        <taxon>Rhabditida</taxon>
        <taxon>Rhabditina</taxon>
        <taxon>Rhabditomorpha</taxon>
        <taxon>Strongyloidea</taxon>
        <taxon>Strongylidae</taxon>
        <taxon>Cylicocyclus</taxon>
    </lineage>
</organism>
<dbReference type="Proteomes" id="UP001176961">
    <property type="component" value="Unassembled WGS sequence"/>
</dbReference>
<protein>
    <recommendedName>
        <fullName evidence="4">Secreted protein</fullName>
    </recommendedName>
</protein>
<reference evidence="2" key="1">
    <citation type="submission" date="2023-07" db="EMBL/GenBank/DDBJ databases">
        <authorList>
            <consortium name="CYATHOMIX"/>
        </authorList>
    </citation>
    <scope>NUCLEOTIDE SEQUENCE</scope>
    <source>
        <strain evidence="2">N/A</strain>
    </source>
</reference>
<gene>
    <name evidence="2" type="ORF">CYNAS_LOCUS3357</name>
</gene>
<accession>A0AA36DRE8</accession>
<name>A0AA36DRE8_CYLNA</name>
<comment type="caution">
    <text evidence="2">The sequence shown here is derived from an EMBL/GenBank/DDBJ whole genome shotgun (WGS) entry which is preliminary data.</text>
</comment>
<proteinExistence type="predicted"/>
<evidence type="ECO:0008006" key="4">
    <source>
        <dbReference type="Google" id="ProtNLM"/>
    </source>
</evidence>
<evidence type="ECO:0000313" key="3">
    <source>
        <dbReference type="Proteomes" id="UP001176961"/>
    </source>
</evidence>
<dbReference type="AlphaFoldDB" id="A0AA36DRE8"/>